<keyword evidence="3" id="KW-0597">Phosphoprotein</keyword>
<evidence type="ECO:0000256" key="1">
    <source>
        <dbReference type="ARBA" id="ARBA00000085"/>
    </source>
</evidence>
<dbReference type="PROSITE" id="PS50109">
    <property type="entry name" value="HIS_KIN"/>
    <property type="match status" value="1"/>
</dbReference>
<feature type="region of interest" description="Disordered" evidence="4">
    <location>
        <begin position="37"/>
        <end position="56"/>
    </location>
</feature>
<keyword evidence="8" id="KW-1185">Reference proteome</keyword>
<dbReference type="InterPro" id="IPR000700">
    <property type="entry name" value="PAS-assoc_C"/>
</dbReference>
<dbReference type="SMART" id="SM00086">
    <property type="entry name" value="PAC"/>
    <property type="match status" value="1"/>
</dbReference>
<comment type="catalytic activity">
    <reaction evidence="1">
        <text>ATP + protein L-histidine = ADP + protein N-phospho-L-histidine.</text>
        <dbReference type="EC" id="2.7.13.3"/>
    </reaction>
</comment>
<dbReference type="InterPro" id="IPR035965">
    <property type="entry name" value="PAS-like_dom_sf"/>
</dbReference>
<dbReference type="InterPro" id="IPR013655">
    <property type="entry name" value="PAS_fold_3"/>
</dbReference>
<dbReference type="SMART" id="SM00388">
    <property type="entry name" value="HisKA"/>
    <property type="match status" value="1"/>
</dbReference>
<dbReference type="InterPro" id="IPR004358">
    <property type="entry name" value="Sig_transdc_His_kin-like_C"/>
</dbReference>
<dbReference type="SUPFAM" id="SSF55874">
    <property type="entry name" value="ATPase domain of HSP90 chaperone/DNA topoisomerase II/histidine kinase"/>
    <property type="match status" value="1"/>
</dbReference>
<dbReference type="InterPro" id="IPR003594">
    <property type="entry name" value="HATPase_dom"/>
</dbReference>
<dbReference type="RefSeq" id="WP_246409805.1">
    <property type="nucleotide sequence ID" value="NZ_JACHIP010000009.1"/>
</dbReference>
<evidence type="ECO:0000259" key="6">
    <source>
        <dbReference type="PROSITE" id="PS50113"/>
    </source>
</evidence>
<feature type="domain" description="Histidine kinase" evidence="5">
    <location>
        <begin position="222"/>
        <end position="432"/>
    </location>
</feature>
<dbReference type="AlphaFoldDB" id="A0A7W8E691"/>
<dbReference type="InterPro" id="IPR036097">
    <property type="entry name" value="HisK_dim/P_sf"/>
</dbReference>
<gene>
    <name evidence="7" type="ORF">HDF16_004815</name>
</gene>
<sequence>MIPWFVEYPNSQATRHTWRSLQSFRAGETISIKLNGSGQPLSTLTEKSQDPATHQTSEVSFPFRTAGWQLDQPSARDTEERLAVATLAADIGIWDLDVRSDSFQWCFRCAKIFGIPLAPKRWLAGVLELIHPEDRGRVQLEMEKALDPGGSGLFDSEYRILRPNGEVRWIASNGRAFFQNLSGVPTAIRFLGTLLDRTEQKLAHRALLESEKLAMTGRLAVSIAHEIKNPLDSISNLLYIVRDERSAEKRREYLSLAESELLRLNEISSNTLRFYREPVDSNSFDVADLIESVLVLFRGRIAPQKIRVQTELQPGIAVEAPEGELRQVIVNLVGNAIDAMSKGGRLIIRSRELRQEKGHRCVRLTVADTGTGMPPEVVARVFEAFYTTKKNTGTGIGLWISQEIIKKSGSKIRVKSTLGRGTVFSLYLRGTAAPTEEITG</sequence>
<dbReference type="Gene3D" id="3.30.450.20">
    <property type="entry name" value="PAS domain"/>
    <property type="match status" value="1"/>
</dbReference>
<evidence type="ECO:0000313" key="7">
    <source>
        <dbReference type="EMBL" id="MBB5060079.1"/>
    </source>
</evidence>
<dbReference type="EMBL" id="JACHIP010000009">
    <property type="protein sequence ID" value="MBB5060079.1"/>
    <property type="molecule type" value="Genomic_DNA"/>
</dbReference>
<comment type="caution">
    <text evidence="7">The sequence shown here is derived from an EMBL/GenBank/DDBJ whole genome shotgun (WGS) entry which is preliminary data.</text>
</comment>
<dbReference type="InterPro" id="IPR003661">
    <property type="entry name" value="HisK_dim/P_dom"/>
</dbReference>
<reference evidence="7 8" key="1">
    <citation type="submission" date="2020-08" db="EMBL/GenBank/DDBJ databases">
        <title>Genomic Encyclopedia of Type Strains, Phase IV (KMG-V): Genome sequencing to study the core and pangenomes of soil and plant-associated prokaryotes.</title>
        <authorList>
            <person name="Whitman W."/>
        </authorList>
    </citation>
    <scope>NUCLEOTIDE SEQUENCE [LARGE SCALE GENOMIC DNA]</scope>
    <source>
        <strain evidence="7 8">M8UP14</strain>
    </source>
</reference>
<dbReference type="PROSITE" id="PS50113">
    <property type="entry name" value="PAC"/>
    <property type="match status" value="1"/>
</dbReference>
<organism evidence="7 8">
    <name type="scientific">Granulicella aggregans</name>
    <dbReference type="NCBI Taxonomy" id="474949"/>
    <lineage>
        <taxon>Bacteria</taxon>
        <taxon>Pseudomonadati</taxon>
        <taxon>Acidobacteriota</taxon>
        <taxon>Terriglobia</taxon>
        <taxon>Terriglobales</taxon>
        <taxon>Acidobacteriaceae</taxon>
        <taxon>Granulicella</taxon>
    </lineage>
</organism>
<name>A0A7W8E691_9BACT</name>
<keyword evidence="7" id="KW-0808">Transferase</keyword>
<dbReference type="SMART" id="SM00387">
    <property type="entry name" value="HATPase_c"/>
    <property type="match status" value="1"/>
</dbReference>
<dbReference type="Gene3D" id="3.30.565.10">
    <property type="entry name" value="Histidine kinase-like ATPase, C-terminal domain"/>
    <property type="match status" value="1"/>
</dbReference>
<dbReference type="Pfam" id="PF00512">
    <property type="entry name" value="HisKA"/>
    <property type="match status" value="1"/>
</dbReference>
<dbReference type="CDD" id="cd00130">
    <property type="entry name" value="PAS"/>
    <property type="match status" value="1"/>
</dbReference>
<dbReference type="PANTHER" id="PTHR43065">
    <property type="entry name" value="SENSOR HISTIDINE KINASE"/>
    <property type="match status" value="1"/>
</dbReference>
<evidence type="ECO:0000256" key="4">
    <source>
        <dbReference type="SAM" id="MobiDB-lite"/>
    </source>
</evidence>
<dbReference type="Pfam" id="PF02518">
    <property type="entry name" value="HATPase_c"/>
    <property type="match status" value="1"/>
</dbReference>
<dbReference type="Pfam" id="PF08447">
    <property type="entry name" value="PAS_3"/>
    <property type="match status" value="1"/>
</dbReference>
<dbReference type="InterPro" id="IPR036890">
    <property type="entry name" value="HATPase_C_sf"/>
</dbReference>
<dbReference type="EC" id="2.7.13.3" evidence="2"/>
<dbReference type="Proteomes" id="UP000540989">
    <property type="component" value="Unassembled WGS sequence"/>
</dbReference>
<keyword evidence="7" id="KW-0418">Kinase</keyword>
<dbReference type="InterPro" id="IPR000014">
    <property type="entry name" value="PAS"/>
</dbReference>
<dbReference type="InterPro" id="IPR001610">
    <property type="entry name" value="PAC"/>
</dbReference>
<dbReference type="InterPro" id="IPR005467">
    <property type="entry name" value="His_kinase_dom"/>
</dbReference>
<feature type="domain" description="PAC" evidence="6">
    <location>
        <begin position="154"/>
        <end position="209"/>
    </location>
</feature>
<dbReference type="PRINTS" id="PR00344">
    <property type="entry name" value="BCTRLSENSOR"/>
</dbReference>
<dbReference type="CDD" id="cd00082">
    <property type="entry name" value="HisKA"/>
    <property type="match status" value="1"/>
</dbReference>
<dbReference type="Gene3D" id="2.10.70.100">
    <property type="match status" value="1"/>
</dbReference>
<dbReference type="GO" id="GO:0000155">
    <property type="term" value="F:phosphorelay sensor kinase activity"/>
    <property type="evidence" value="ECO:0007669"/>
    <property type="project" value="InterPro"/>
</dbReference>
<proteinExistence type="predicted"/>
<accession>A0A7W8E691</accession>
<dbReference type="SUPFAM" id="SSF47384">
    <property type="entry name" value="Homodimeric domain of signal transducing histidine kinase"/>
    <property type="match status" value="1"/>
</dbReference>
<dbReference type="SUPFAM" id="SSF55785">
    <property type="entry name" value="PYP-like sensor domain (PAS domain)"/>
    <property type="match status" value="1"/>
</dbReference>
<evidence type="ECO:0000256" key="2">
    <source>
        <dbReference type="ARBA" id="ARBA00012438"/>
    </source>
</evidence>
<dbReference type="Gene3D" id="1.10.287.130">
    <property type="match status" value="1"/>
</dbReference>
<evidence type="ECO:0000313" key="8">
    <source>
        <dbReference type="Proteomes" id="UP000540989"/>
    </source>
</evidence>
<evidence type="ECO:0000256" key="3">
    <source>
        <dbReference type="ARBA" id="ARBA00022553"/>
    </source>
</evidence>
<protein>
    <recommendedName>
        <fullName evidence="2">histidine kinase</fullName>
        <ecNumber evidence="2">2.7.13.3</ecNumber>
    </recommendedName>
</protein>
<evidence type="ECO:0000259" key="5">
    <source>
        <dbReference type="PROSITE" id="PS50109"/>
    </source>
</evidence>